<dbReference type="EMBL" id="FPAT01000013">
    <property type="protein sequence ID" value="SFT92803.1"/>
    <property type="molecule type" value="Genomic_DNA"/>
</dbReference>
<feature type="region of interest" description="Disordered" evidence="2">
    <location>
        <begin position="128"/>
        <end position="167"/>
    </location>
</feature>
<dbReference type="InterPro" id="IPR050791">
    <property type="entry name" value="Aldo-Keto_reductase"/>
</dbReference>
<evidence type="ECO:0000259" key="3">
    <source>
        <dbReference type="Pfam" id="PF00248"/>
    </source>
</evidence>
<keyword evidence="1" id="KW-0560">Oxidoreductase</keyword>
<dbReference type="GO" id="GO:0005737">
    <property type="term" value="C:cytoplasm"/>
    <property type="evidence" value="ECO:0007669"/>
    <property type="project" value="TreeGrafter"/>
</dbReference>
<name>A0A1I7C056_9ACTN</name>
<organism evidence="4 5">
    <name type="scientific">Actinopolyspora righensis</name>
    <dbReference type="NCBI Taxonomy" id="995060"/>
    <lineage>
        <taxon>Bacteria</taxon>
        <taxon>Bacillati</taxon>
        <taxon>Actinomycetota</taxon>
        <taxon>Actinomycetes</taxon>
        <taxon>Actinopolysporales</taxon>
        <taxon>Actinopolysporaceae</taxon>
        <taxon>Actinopolyspora</taxon>
        <taxon>Actinopolyspora alba group</taxon>
    </lineage>
</organism>
<keyword evidence="5" id="KW-1185">Reference proteome</keyword>
<sequence>MTEADLRRAHAVHPVAALQEQWSLANRDFERRLLPTAAELGIPVVAHSPNGHGLLHRNGEAAEPGIEDTRAALDEIAEEHGTTAGQVALAWVHHRERVHGVPVVPLPGTTSVSHLHMNTAAAELSLSGEELRRLDAPPRPGDFARNRRPGDNDRPSRFTTHDIRREG</sequence>
<evidence type="ECO:0000256" key="1">
    <source>
        <dbReference type="ARBA" id="ARBA00023002"/>
    </source>
</evidence>
<feature type="domain" description="NADP-dependent oxidoreductase" evidence="3">
    <location>
        <begin position="6"/>
        <end position="136"/>
    </location>
</feature>
<dbReference type="Gene3D" id="3.20.20.100">
    <property type="entry name" value="NADP-dependent oxidoreductase domain"/>
    <property type="match status" value="1"/>
</dbReference>
<dbReference type="AlphaFoldDB" id="A0A1I7C056"/>
<gene>
    <name evidence="4" type="ORF">SAMN04487904_113133</name>
</gene>
<dbReference type="GO" id="GO:0016491">
    <property type="term" value="F:oxidoreductase activity"/>
    <property type="evidence" value="ECO:0007669"/>
    <property type="project" value="UniProtKB-KW"/>
</dbReference>
<dbReference type="PANTHER" id="PTHR43625">
    <property type="entry name" value="AFLATOXIN B1 ALDEHYDE REDUCTASE"/>
    <property type="match status" value="1"/>
</dbReference>
<dbReference type="InterPro" id="IPR023210">
    <property type="entry name" value="NADP_OxRdtase_dom"/>
</dbReference>
<reference evidence="5" key="1">
    <citation type="submission" date="2016-10" db="EMBL/GenBank/DDBJ databases">
        <authorList>
            <person name="Varghese N."/>
            <person name="Submissions S."/>
        </authorList>
    </citation>
    <scope>NUCLEOTIDE SEQUENCE [LARGE SCALE GENOMIC DNA]</scope>
    <source>
        <strain evidence="5">DSM 45501</strain>
    </source>
</reference>
<dbReference type="Proteomes" id="UP000199165">
    <property type="component" value="Unassembled WGS sequence"/>
</dbReference>
<dbReference type="STRING" id="995060.SAMN04487904_113133"/>
<evidence type="ECO:0000313" key="4">
    <source>
        <dbReference type="EMBL" id="SFT92803.1"/>
    </source>
</evidence>
<evidence type="ECO:0000313" key="5">
    <source>
        <dbReference type="Proteomes" id="UP000199165"/>
    </source>
</evidence>
<protein>
    <submittedName>
        <fullName evidence="4">Aldo/keto reductase family protein</fullName>
    </submittedName>
</protein>
<accession>A0A1I7C056</accession>
<evidence type="ECO:0000256" key="2">
    <source>
        <dbReference type="SAM" id="MobiDB-lite"/>
    </source>
</evidence>
<dbReference type="InterPro" id="IPR036812">
    <property type="entry name" value="NAD(P)_OxRdtase_dom_sf"/>
</dbReference>
<dbReference type="SUPFAM" id="SSF51430">
    <property type="entry name" value="NAD(P)-linked oxidoreductase"/>
    <property type="match status" value="1"/>
</dbReference>
<dbReference type="Pfam" id="PF00248">
    <property type="entry name" value="Aldo_ket_red"/>
    <property type="match status" value="1"/>
</dbReference>
<feature type="compositionally biased region" description="Basic and acidic residues" evidence="2">
    <location>
        <begin position="129"/>
        <end position="167"/>
    </location>
</feature>
<dbReference type="PANTHER" id="PTHR43625:SF77">
    <property type="entry name" value="ALDO-KETO REDUCTASE"/>
    <property type="match status" value="1"/>
</dbReference>
<proteinExistence type="predicted"/>